<dbReference type="GO" id="GO:0003723">
    <property type="term" value="F:RNA binding"/>
    <property type="evidence" value="ECO:0007669"/>
    <property type="project" value="UniProtKB-UniRule"/>
</dbReference>
<sequence length="339" mass="36820">MVVETAIVISGIGKEINDEMLKKMYCAYGPIARVKHNGSNSAQVVFTSKKDALKATRATNGAIVHGKTLKVTFQRKFKQSTEPCRGFVAGICRKGDMCKYYHVTDDATYARSSTPAVATTVHEPTIAIPKIKTFTPNAPVIATTVREPTIAIPKIKTSKPLAPDAAVSEALDVPPTQLCHYFTRGFCAKGHSCTYAHVLGLAKNPDQGKIAMLCQYFGSGKCSRGDTCRFIHQPNAAPASEKENVITEVIQSKGECESDSSDENNSDMRTCLECEKPQVAVWKCAMCNDALYCDDCNVMVHKARVMRKHERIKLPPIPTAPACGECESSVASVQLILVG</sequence>
<dbReference type="SMART" id="SM00360">
    <property type="entry name" value="RRM"/>
    <property type="match status" value="1"/>
</dbReference>
<dbReference type="InterPro" id="IPR012677">
    <property type="entry name" value="Nucleotide-bd_a/b_plait_sf"/>
</dbReference>
<dbReference type="CDD" id="cd00590">
    <property type="entry name" value="RRM_SF"/>
    <property type="match status" value="1"/>
</dbReference>
<accession>A0A976ILD0</accession>
<dbReference type="InterPro" id="IPR035979">
    <property type="entry name" value="RBD_domain_sf"/>
</dbReference>
<comment type="caution">
    <text evidence="10">The sequence shown here is derived from an EMBL/GenBank/DDBJ whole genome shotgun (WGS) entry which is preliminary data.</text>
</comment>
<evidence type="ECO:0000313" key="10">
    <source>
        <dbReference type="EMBL" id="TDH73984.1"/>
    </source>
</evidence>
<feature type="domain" description="C3H1-type" evidence="9">
    <location>
        <begin position="208"/>
        <end position="235"/>
    </location>
</feature>
<dbReference type="EMBL" id="SHOA02000028">
    <property type="protein sequence ID" value="TDH73984.1"/>
    <property type="molecule type" value="Genomic_DNA"/>
</dbReference>
<feature type="domain" description="RRM" evidence="8">
    <location>
        <begin position="5"/>
        <end position="76"/>
    </location>
</feature>
<dbReference type="PANTHER" id="PTHR24009">
    <property type="entry name" value="RNA-BINDING (RRM/RBD/RNP MOTIFS)"/>
    <property type="match status" value="1"/>
</dbReference>
<reference evidence="10 11" key="1">
    <citation type="journal article" date="2021" name="Genome Biol.">
        <title>AFLAP: assembly-free linkage analysis pipeline using k-mers from genome sequencing data.</title>
        <authorList>
            <person name="Fletcher K."/>
            <person name="Zhang L."/>
            <person name="Gil J."/>
            <person name="Han R."/>
            <person name="Cavanaugh K."/>
            <person name="Michelmore R."/>
        </authorList>
    </citation>
    <scope>NUCLEOTIDE SEQUENCE [LARGE SCALE GENOMIC DNA]</scope>
    <source>
        <strain evidence="10 11">SF5</strain>
    </source>
</reference>
<dbReference type="KEGG" id="blac:94347094"/>
<dbReference type="SMART" id="SM00356">
    <property type="entry name" value="ZnF_C3H1"/>
    <property type="match status" value="3"/>
</dbReference>
<dbReference type="PROSITE" id="PS50102">
    <property type="entry name" value="RRM"/>
    <property type="match status" value="1"/>
</dbReference>
<dbReference type="OrthoDB" id="411372at2759"/>
<dbReference type="GO" id="GO:0003677">
    <property type="term" value="F:DNA binding"/>
    <property type="evidence" value="ECO:0007669"/>
    <property type="project" value="UniProtKB-KW"/>
</dbReference>
<dbReference type="SUPFAM" id="SSF54928">
    <property type="entry name" value="RNA-binding domain, RBD"/>
    <property type="match status" value="1"/>
</dbReference>
<dbReference type="Gene3D" id="3.30.1370.210">
    <property type="match status" value="1"/>
</dbReference>
<dbReference type="Gene3D" id="4.10.1000.10">
    <property type="entry name" value="Zinc finger, CCCH-type"/>
    <property type="match status" value="1"/>
</dbReference>
<dbReference type="RefSeq" id="XP_067823482.1">
    <property type="nucleotide sequence ID" value="XM_067961423.1"/>
</dbReference>
<proteinExistence type="predicted"/>
<feature type="domain" description="C3H1-type" evidence="9">
    <location>
        <begin position="78"/>
        <end position="105"/>
    </location>
</feature>
<feature type="zinc finger region" description="C3H1-type" evidence="7">
    <location>
        <begin position="174"/>
        <end position="200"/>
    </location>
</feature>
<evidence type="ECO:0000256" key="7">
    <source>
        <dbReference type="PROSITE-ProRule" id="PRU00723"/>
    </source>
</evidence>
<evidence type="ECO:0000256" key="6">
    <source>
        <dbReference type="PROSITE-ProRule" id="PRU00176"/>
    </source>
</evidence>
<dbReference type="Pfam" id="PF00076">
    <property type="entry name" value="RRM_1"/>
    <property type="match status" value="1"/>
</dbReference>
<dbReference type="Gene3D" id="3.30.70.330">
    <property type="match status" value="1"/>
</dbReference>
<evidence type="ECO:0000259" key="9">
    <source>
        <dbReference type="PROSITE" id="PS50103"/>
    </source>
</evidence>
<organism evidence="10 11">
    <name type="scientific">Bremia lactucae</name>
    <name type="common">Lettuce downy mildew</name>
    <dbReference type="NCBI Taxonomy" id="4779"/>
    <lineage>
        <taxon>Eukaryota</taxon>
        <taxon>Sar</taxon>
        <taxon>Stramenopiles</taxon>
        <taxon>Oomycota</taxon>
        <taxon>Peronosporomycetes</taxon>
        <taxon>Peronosporales</taxon>
        <taxon>Peronosporaceae</taxon>
        <taxon>Bremia</taxon>
    </lineage>
</organism>
<keyword evidence="5" id="KW-0238">DNA-binding</keyword>
<dbReference type="InterPro" id="IPR036855">
    <property type="entry name" value="Znf_CCCH_sf"/>
</dbReference>
<dbReference type="GeneID" id="94347094"/>
<dbReference type="InterPro" id="IPR000571">
    <property type="entry name" value="Znf_CCCH"/>
</dbReference>
<feature type="domain" description="C3H1-type" evidence="9">
    <location>
        <begin position="174"/>
        <end position="200"/>
    </location>
</feature>
<evidence type="ECO:0000256" key="3">
    <source>
        <dbReference type="ARBA" id="ARBA00022833"/>
    </source>
</evidence>
<evidence type="ECO:0000259" key="8">
    <source>
        <dbReference type="PROSITE" id="PS50102"/>
    </source>
</evidence>
<dbReference type="InterPro" id="IPR000504">
    <property type="entry name" value="RRM_dom"/>
</dbReference>
<feature type="zinc finger region" description="C3H1-type" evidence="7">
    <location>
        <begin position="78"/>
        <end position="105"/>
    </location>
</feature>
<name>A0A976ILD0_BRELC</name>
<protein>
    <submittedName>
        <fullName evidence="10">Uncharacterized protein</fullName>
    </submittedName>
</protein>
<feature type="zinc finger region" description="C3H1-type" evidence="7">
    <location>
        <begin position="208"/>
        <end position="235"/>
    </location>
</feature>
<dbReference type="PROSITE" id="PS50103">
    <property type="entry name" value="ZF_C3H1"/>
    <property type="match status" value="3"/>
</dbReference>
<keyword evidence="3 7" id="KW-0862">Zinc</keyword>
<dbReference type="Proteomes" id="UP000294530">
    <property type="component" value="Unassembled WGS sequence"/>
</dbReference>
<evidence type="ECO:0000313" key="11">
    <source>
        <dbReference type="Proteomes" id="UP000294530"/>
    </source>
</evidence>
<dbReference type="PANTHER" id="PTHR24009:SF0">
    <property type="entry name" value="ZINC FINGER CCCH DOMAIN-CONTAINING PROTEIN 18"/>
    <property type="match status" value="1"/>
</dbReference>
<keyword evidence="1 7" id="KW-0479">Metal-binding</keyword>
<evidence type="ECO:0000256" key="1">
    <source>
        <dbReference type="ARBA" id="ARBA00022723"/>
    </source>
</evidence>
<evidence type="ECO:0000256" key="2">
    <source>
        <dbReference type="ARBA" id="ARBA00022771"/>
    </source>
</evidence>
<dbReference type="Pfam" id="PF00642">
    <property type="entry name" value="zf-CCCH"/>
    <property type="match status" value="1"/>
</dbReference>
<evidence type="ECO:0000256" key="4">
    <source>
        <dbReference type="ARBA" id="ARBA00022884"/>
    </source>
</evidence>
<gene>
    <name evidence="10" type="ORF">CCR75_003326</name>
</gene>
<dbReference type="AlphaFoldDB" id="A0A976ILD0"/>
<evidence type="ECO:0000256" key="5">
    <source>
        <dbReference type="ARBA" id="ARBA00023125"/>
    </source>
</evidence>
<keyword evidence="2 7" id="KW-0863">Zinc-finger</keyword>
<dbReference type="SUPFAM" id="SSF90229">
    <property type="entry name" value="CCCH zinc finger"/>
    <property type="match status" value="3"/>
</dbReference>
<keyword evidence="11" id="KW-1185">Reference proteome</keyword>
<keyword evidence="4 6" id="KW-0694">RNA-binding</keyword>
<dbReference type="GO" id="GO:0008270">
    <property type="term" value="F:zinc ion binding"/>
    <property type="evidence" value="ECO:0007669"/>
    <property type="project" value="UniProtKB-KW"/>
</dbReference>